<dbReference type="GO" id="GO:0016491">
    <property type="term" value="F:oxidoreductase activity"/>
    <property type="evidence" value="ECO:0007669"/>
    <property type="project" value="InterPro"/>
</dbReference>
<protein>
    <submittedName>
        <fullName evidence="2">FAD-dependent oxidoreductase</fullName>
    </submittedName>
</protein>
<dbReference type="AlphaFoldDB" id="A0A8E7EJD9"/>
<sequence length="436" mass="48170">MKTAILGGGLSGITLACILSEKGDDVTVLEQEITPGGLCRSCNSNGFTFDIGGSHIIFSRDTEVLGFIHDVLGANRTERIRNTKILYKGRYVKYPFENALSELPPEDCYTCLYEYIKALITSEKGENNPPHNFQEWILQTFGKGIADAYLIPYNTKIWNYPPELMSAHWMEGRVPRPPVEDIIKSAVGIATEGYVHQAVFSYPITGGIEALIHAIAAPVKNKIKTGFRISQIRKQADGYEISDGTQIVTAERIISTIPLQHLALCLDDIPQEIKKAIRDLKYNSVIAVGVGITGSVPPYSWAYIPDTGTSLANRISFPSNFSDTTAPEGCSSILAEITYNDGDAVSQMTDVAIIDHVVSSLSGIGLCKPEQIITTHVSRSPFAYVVYDLAYLRNIEIIKKYFQNSGISLVGRFSQFEYLNMDGIIRSVMNFTRDLK</sequence>
<dbReference type="Pfam" id="PF01593">
    <property type="entry name" value="Amino_oxidase"/>
    <property type="match status" value="1"/>
</dbReference>
<dbReference type="GO" id="GO:0008767">
    <property type="term" value="F:UDP-galactopyranose mutase activity"/>
    <property type="evidence" value="ECO:0007669"/>
    <property type="project" value="TreeGrafter"/>
</dbReference>
<organism evidence="2 3">
    <name type="scientific">Methanospirillum purgamenti</name>
    <dbReference type="NCBI Taxonomy" id="2834276"/>
    <lineage>
        <taxon>Archaea</taxon>
        <taxon>Methanobacteriati</taxon>
        <taxon>Methanobacteriota</taxon>
        <taxon>Stenosarchaea group</taxon>
        <taxon>Methanomicrobia</taxon>
        <taxon>Methanomicrobiales</taxon>
        <taxon>Methanospirillaceae</taxon>
        <taxon>Methanospirillum</taxon>
    </lineage>
</organism>
<dbReference type="InterPro" id="IPR002937">
    <property type="entry name" value="Amino_oxidase"/>
</dbReference>
<dbReference type="KEGG" id="mrtj:KHC33_13605"/>
<dbReference type="GeneID" id="65098239"/>
<proteinExistence type="predicted"/>
<evidence type="ECO:0000259" key="1">
    <source>
        <dbReference type="Pfam" id="PF01593"/>
    </source>
</evidence>
<dbReference type="GO" id="GO:0005829">
    <property type="term" value="C:cytosol"/>
    <property type="evidence" value="ECO:0007669"/>
    <property type="project" value="TreeGrafter"/>
</dbReference>
<name>A0A8E7EJD9_9EURY</name>
<gene>
    <name evidence="2" type="ORF">KHC33_13605</name>
</gene>
<reference evidence="2 3" key="1">
    <citation type="submission" date="2021-05" db="EMBL/GenBank/DDBJ databases">
        <title>A novel Methanospirillum isolate from a pyrite-forming mixed culture.</title>
        <authorList>
            <person name="Bunk B."/>
            <person name="Sproer C."/>
            <person name="Spring S."/>
            <person name="Pester M."/>
        </authorList>
    </citation>
    <scope>NUCLEOTIDE SEQUENCE [LARGE SCALE GENOMIC DNA]</scope>
    <source>
        <strain evidence="2 3">J.3.6.1-F.2.7.3</strain>
    </source>
</reference>
<dbReference type="PANTHER" id="PTHR21197:SF0">
    <property type="entry name" value="UDP-GALACTOPYRANOSE MUTASE"/>
    <property type="match status" value="1"/>
</dbReference>
<evidence type="ECO:0000313" key="3">
    <source>
        <dbReference type="Proteomes" id="UP000680656"/>
    </source>
</evidence>
<dbReference type="Proteomes" id="UP000680656">
    <property type="component" value="Chromosome"/>
</dbReference>
<accession>A0A8E7EJD9</accession>
<dbReference type="RefSeq" id="WP_214419165.1">
    <property type="nucleotide sequence ID" value="NZ_CP075546.1"/>
</dbReference>
<dbReference type="EMBL" id="CP075546">
    <property type="protein sequence ID" value="QVV88350.1"/>
    <property type="molecule type" value="Genomic_DNA"/>
</dbReference>
<dbReference type="Gene3D" id="3.50.50.60">
    <property type="entry name" value="FAD/NAD(P)-binding domain"/>
    <property type="match status" value="1"/>
</dbReference>
<dbReference type="PROSITE" id="PS51257">
    <property type="entry name" value="PROKAR_LIPOPROTEIN"/>
    <property type="match status" value="1"/>
</dbReference>
<dbReference type="SUPFAM" id="SSF51905">
    <property type="entry name" value="FAD/NAD(P)-binding domain"/>
    <property type="match status" value="1"/>
</dbReference>
<dbReference type="PANTHER" id="PTHR21197">
    <property type="entry name" value="UDP-GALACTOPYRANOSE MUTASE"/>
    <property type="match status" value="1"/>
</dbReference>
<evidence type="ECO:0000313" key="2">
    <source>
        <dbReference type="EMBL" id="QVV88350.1"/>
    </source>
</evidence>
<keyword evidence="3" id="KW-1185">Reference proteome</keyword>
<dbReference type="GO" id="GO:0050660">
    <property type="term" value="F:flavin adenine dinucleotide binding"/>
    <property type="evidence" value="ECO:0007669"/>
    <property type="project" value="TreeGrafter"/>
</dbReference>
<feature type="domain" description="Amine oxidase" evidence="1">
    <location>
        <begin position="10"/>
        <end position="389"/>
    </location>
</feature>
<dbReference type="InterPro" id="IPR036188">
    <property type="entry name" value="FAD/NAD-bd_sf"/>
</dbReference>